<evidence type="ECO:0000313" key="1">
    <source>
        <dbReference type="EMBL" id="CAG8509402.1"/>
    </source>
</evidence>
<sequence length="47" mass="5242">MDPSNINITITIKKFATNIKINNSLQLPNAVLKADVRLIDCSEIQVM</sequence>
<gene>
    <name evidence="1" type="ORF">CPELLU_LOCUS2841</name>
</gene>
<accession>A0A9N9F4Y9</accession>
<proteinExistence type="predicted"/>
<dbReference type="AlphaFoldDB" id="A0A9N9F4Y9"/>
<keyword evidence="2" id="KW-1185">Reference proteome</keyword>
<reference evidence="1" key="1">
    <citation type="submission" date="2021-06" db="EMBL/GenBank/DDBJ databases">
        <authorList>
            <person name="Kallberg Y."/>
            <person name="Tangrot J."/>
            <person name="Rosling A."/>
        </authorList>
    </citation>
    <scope>NUCLEOTIDE SEQUENCE</scope>
    <source>
        <strain evidence="1">FL966</strain>
    </source>
</reference>
<dbReference type="EMBL" id="CAJVQA010001295">
    <property type="protein sequence ID" value="CAG8509402.1"/>
    <property type="molecule type" value="Genomic_DNA"/>
</dbReference>
<protein>
    <submittedName>
        <fullName evidence="1">24964_t:CDS:1</fullName>
    </submittedName>
</protein>
<name>A0A9N9F4Y9_9GLOM</name>
<dbReference type="Proteomes" id="UP000789759">
    <property type="component" value="Unassembled WGS sequence"/>
</dbReference>
<organism evidence="1 2">
    <name type="scientific">Cetraspora pellucida</name>
    <dbReference type="NCBI Taxonomy" id="1433469"/>
    <lineage>
        <taxon>Eukaryota</taxon>
        <taxon>Fungi</taxon>
        <taxon>Fungi incertae sedis</taxon>
        <taxon>Mucoromycota</taxon>
        <taxon>Glomeromycotina</taxon>
        <taxon>Glomeromycetes</taxon>
        <taxon>Diversisporales</taxon>
        <taxon>Gigasporaceae</taxon>
        <taxon>Cetraspora</taxon>
    </lineage>
</organism>
<evidence type="ECO:0000313" key="2">
    <source>
        <dbReference type="Proteomes" id="UP000789759"/>
    </source>
</evidence>
<comment type="caution">
    <text evidence="1">The sequence shown here is derived from an EMBL/GenBank/DDBJ whole genome shotgun (WGS) entry which is preliminary data.</text>
</comment>